<dbReference type="SUPFAM" id="SSF50331">
    <property type="entry name" value="MOP-like"/>
    <property type="match status" value="1"/>
</dbReference>
<dbReference type="InterPro" id="IPR036388">
    <property type="entry name" value="WH-like_DNA-bd_sf"/>
</dbReference>
<dbReference type="Gene3D" id="2.40.50.100">
    <property type="match status" value="1"/>
</dbReference>
<dbReference type="PROSITE" id="PS51866">
    <property type="entry name" value="MOP"/>
    <property type="match status" value="1"/>
</dbReference>
<dbReference type="PIRSF" id="PIRSF005763">
    <property type="entry name" value="Txn_reg_ModE"/>
    <property type="match status" value="1"/>
</dbReference>
<keyword evidence="4" id="KW-0677">Repeat</keyword>
<keyword evidence="8" id="KW-1185">Reference proteome</keyword>
<dbReference type="GO" id="GO:0030151">
    <property type="term" value="F:molybdenum ion binding"/>
    <property type="evidence" value="ECO:0007669"/>
    <property type="project" value="UniProtKB-UniRule"/>
</dbReference>
<organism evidence="7 8">
    <name type="scientific">Paracidovorax cattleyae</name>
    <dbReference type="NCBI Taxonomy" id="80868"/>
    <lineage>
        <taxon>Bacteria</taxon>
        <taxon>Pseudomonadati</taxon>
        <taxon>Pseudomonadota</taxon>
        <taxon>Betaproteobacteria</taxon>
        <taxon>Burkholderiales</taxon>
        <taxon>Comamonadaceae</taxon>
        <taxon>Paracidovorax</taxon>
    </lineage>
</organism>
<feature type="domain" description="Mop" evidence="6">
    <location>
        <begin position="145"/>
        <end position="222"/>
    </location>
</feature>
<dbReference type="AlphaFoldDB" id="A0A1H0WQ34"/>
<dbReference type="Proteomes" id="UP000199317">
    <property type="component" value="Unassembled WGS sequence"/>
</dbReference>
<dbReference type="InterPro" id="IPR016462">
    <property type="entry name" value="ModE"/>
</dbReference>
<dbReference type="SUPFAM" id="SSF46785">
    <property type="entry name" value="Winged helix' DNA-binding domain"/>
    <property type="match status" value="1"/>
</dbReference>
<gene>
    <name evidence="7" type="ORF">SAMN04489708_1472</name>
</gene>
<dbReference type="PANTHER" id="PTHR30432">
    <property type="entry name" value="TRANSCRIPTIONAL REGULATOR MODE"/>
    <property type="match status" value="1"/>
</dbReference>
<dbReference type="PANTHER" id="PTHR30432:SF1">
    <property type="entry name" value="DNA-BINDING TRANSCRIPTIONAL DUAL REGULATOR MODE"/>
    <property type="match status" value="1"/>
</dbReference>
<dbReference type="EMBL" id="FNJL01000047">
    <property type="protein sequence ID" value="SDP92783.1"/>
    <property type="molecule type" value="Genomic_DNA"/>
</dbReference>
<dbReference type="InterPro" id="IPR036390">
    <property type="entry name" value="WH_DNA-bd_sf"/>
</dbReference>
<dbReference type="Pfam" id="PF00126">
    <property type="entry name" value="HTH_1"/>
    <property type="match status" value="1"/>
</dbReference>
<evidence type="ECO:0000313" key="7">
    <source>
        <dbReference type="EMBL" id="SDP92783.1"/>
    </source>
</evidence>
<evidence type="ECO:0000256" key="5">
    <source>
        <dbReference type="PIRNR" id="PIRNR005763"/>
    </source>
</evidence>
<dbReference type="InterPro" id="IPR004606">
    <property type="entry name" value="Mop_domain"/>
</dbReference>
<dbReference type="Gene3D" id="1.10.10.10">
    <property type="entry name" value="Winged helix-like DNA-binding domain superfamily/Winged helix DNA-binding domain"/>
    <property type="match status" value="1"/>
</dbReference>
<evidence type="ECO:0000313" key="8">
    <source>
        <dbReference type="Proteomes" id="UP000199317"/>
    </source>
</evidence>
<evidence type="ECO:0000256" key="4">
    <source>
        <dbReference type="ARBA" id="ARBA00022737"/>
    </source>
</evidence>
<name>A0A1H0WQ34_9BURK</name>
<dbReference type="InterPro" id="IPR008995">
    <property type="entry name" value="Mo/tungstate-bd_C_term_dom"/>
</dbReference>
<sequence>MPSRAAPPPSLSRNAPLAPAALSDALAHGPADRRVAVLREIGAGGSISQAARVVGVSYKAAWQAVDTLTNLAGVPLVERAVGGAGGGGARLTEAGHALLRTADALAQARAGVLDNAGAFGAQASPSGGHAGQARAVRPAAGLALRTSMRNQWPCVVQALEPMGPVVRVWLQGASAAGQGARAPEGDLRLFARVTRESAELLGLQPGTAVLALCKATAVRVGPAQPVRAAARCVPGEGSSNAWSGRVARLSRGGAQGDEVSAELDAGVRMVGFAEPGAGLRAGRRVVMSVDESAVVLAVVDAV</sequence>
<protein>
    <submittedName>
        <fullName evidence="7">Molybdate transport system regulatory protein</fullName>
    </submittedName>
</protein>
<evidence type="ECO:0000256" key="2">
    <source>
        <dbReference type="ARBA" id="ARBA00022448"/>
    </source>
</evidence>
<comment type="similarity">
    <text evidence="1 5">Belongs to the ModE family.</text>
</comment>
<keyword evidence="2 5" id="KW-0813">Transport</keyword>
<proteinExistence type="inferred from homology"/>
<dbReference type="Pfam" id="PF03459">
    <property type="entry name" value="TOBE"/>
    <property type="match status" value="1"/>
</dbReference>
<keyword evidence="3 5" id="KW-0500">Molybdenum</keyword>
<reference evidence="8" key="1">
    <citation type="submission" date="2016-10" db="EMBL/GenBank/DDBJ databases">
        <authorList>
            <person name="Varghese N."/>
            <person name="Submissions S."/>
        </authorList>
    </citation>
    <scope>NUCLEOTIDE SEQUENCE [LARGE SCALE GENOMIC DNA]</scope>
    <source>
        <strain evidence="8">DSM 17101</strain>
    </source>
</reference>
<dbReference type="InterPro" id="IPR051815">
    <property type="entry name" value="Molybdate_resp_trans_reg"/>
</dbReference>
<evidence type="ECO:0000256" key="1">
    <source>
        <dbReference type="ARBA" id="ARBA00008110"/>
    </source>
</evidence>
<dbReference type="GO" id="GO:0015689">
    <property type="term" value="P:molybdate ion transport"/>
    <property type="evidence" value="ECO:0007669"/>
    <property type="project" value="UniProtKB-UniRule"/>
</dbReference>
<evidence type="ECO:0000259" key="6">
    <source>
        <dbReference type="PROSITE" id="PS51866"/>
    </source>
</evidence>
<dbReference type="InterPro" id="IPR000847">
    <property type="entry name" value="LysR_HTH_N"/>
</dbReference>
<dbReference type="GO" id="GO:0003700">
    <property type="term" value="F:DNA-binding transcription factor activity"/>
    <property type="evidence" value="ECO:0007669"/>
    <property type="project" value="InterPro"/>
</dbReference>
<accession>A0A1H0WQ34</accession>
<dbReference type="InterPro" id="IPR005116">
    <property type="entry name" value="Transp-assoc_OB_typ1"/>
</dbReference>
<dbReference type="RefSeq" id="WP_092839932.1">
    <property type="nucleotide sequence ID" value="NZ_FNJL01000047.1"/>
</dbReference>
<evidence type="ECO:0000256" key="3">
    <source>
        <dbReference type="ARBA" id="ARBA00022505"/>
    </source>
</evidence>
<dbReference type="OrthoDB" id="9800709at2"/>